<sequence>MPEQSGKPDHYSLCFQCHRKKAADESPFRCCSACKRACYCSKECQKKHWGIHKPLCMSKGSRSVARDDPLASVRALPKKKLPWTLMEGDPDALEWTFMEGDPDQPDDDPIDVKCTSMPPVALDGSTADPDGVTECILYAGMKEVLLAQPGFPRRVPRPRRQAYRLREIGGAGLGLVATRQIKPGEMIFAERPLVITKTAWMHGCKVDKPADKEKAAWTDSNDLLKFVVHRMDPKRRKAFKALPNCHREEGCPPFLGIVRTNGTSITQWLRRIFPSIPRNIWSQFTAIGELTSRINHSCCANTDNIFDPVSFALIVTATRTIEAGEAITRSLCDALAPQAVRQASLKSWAIVCSCRVCRDPDSDIRRGEIRAVRAMMGKMENREQIVNLWISDDTLPDDYLEEKALKALALMEKEGLESVLEYVFCKEILGYVYAALGVHDKAMKYLKEFIAELDMPPEMRCTLSPVAFHMVIEESARNAMRTYWRKRRLTGSGRREI</sequence>
<feature type="domain" description="SET" evidence="5">
    <location>
        <begin position="158"/>
        <end position="332"/>
    </location>
</feature>
<dbReference type="SUPFAM" id="SSF82199">
    <property type="entry name" value="SET domain"/>
    <property type="match status" value="1"/>
</dbReference>
<keyword evidence="8" id="KW-1185">Reference proteome</keyword>
<dbReference type="PROSITE" id="PS50280">
    <property type="entry name" value="SET"/>
    <property type="match status" value="1"/>
</dbReference>
<organism evidence="7 8">
    <name type="scientific">Obba rivulosa</name>
    <dbReference type="NCBI Taxonomy" id="1052685"/>
    <lineage>
        <taxon>Eukaryota</taxon>
        <taxon>Fungi</taxon>
        <taxon>Dikarya</taxon>
        <taxon>Basidiomycota</taxon>
        <taxon>Agaricomycotina</taxon>
        <taxon>Agaricomycetes</taxon>
        <taxon>Polyporales</taxon>
        <taxon>Gelatoporiaceae</taxon>
        <taxon>Obba</taxon>
    </lineage>
</organism>
<evidence type="ECO:0000259" key="6">
    <source>
        <dbReference type="PROSITE" id="PS50865"/>
    </source>
</evidence>
<dbReference type="PANTHER" id="PTHR47332">
    <property type="entry name" value="SET DOMAIN-CONTAINING PROTEIN 5"/>
    <property type="match status" value="1"/>
</dbReference>
<dbReference type="OrthoDB" id="265717at2759"/>
<dbReference type="AlphaFoldDB" id="A0A8E2DLM3"/>
<gene>
    <name evidence="7" type="ORF">OBBRIDRAFT_633199</name>
</gene>
<keyword evidence="1" id="KW-0479">Metal-binding</keyword>
<dbReference type="PROSITE" id="PS50865">
    <property type="entry name" value="ZF_MYND_2"/>
    <property type="match status" value="1"/>
</dbReference>
<dbReference type="Pfam" id="PF00856">
    <property type="entry name" value="SET"/>
    <property type="match status" value="1"/>
</dbReference>
<dbReference type="EMBL" id="KV722414">
    <property type="protein sequence ID" value="OCH90024.1"/>
    <property type="molecule type" value="Genomic_DNA"/>
</dbReference>
<dbReference type="Proteomes" id="UP000250043">
    <property type="component" value="Unassembled WGS sequence"/>
</dbReference>
<evidence type="ECO:0000313" key="8">
    <source>
        <dbReference type="Proteomes" id="UP000250043"/>
    </source>
</evidence>
<dbReference type="Gene3D" id="2.170.270.10">
    <property type="entry name" value="SET domain"/>
    <property type="match status" value="1"/>
</dbReference>
<dbReference type="Pfam" id="PF01753">
    <property type="entry name" value="zf-MYND"/>
    <property type="match status" value="1"/>
</dbReference>
<dbReference type="SMART" id="SM00317">
    <property type="entry name" value="SET"/>
    <property type="match status" value="1"/>
</dbReference>
<dbReference type="SUPFAM" id="SSF144232">
    <property type="entry name" value="HIT/MYND zinc finger-like"/>
    <property type="match status" value="1"/>
</dbReference>
<dbReference type="GO" id="GO:0008270">
    <property type="term" value="F:zinc ion binding"/>
    <property type="evidence" value="ECO:0007669"/>
    <property type="project" value="UniProtKB-KW"/>
</dbReference>
<dbReference type="InterPro" id="IPR002893">
    <property type="entry name" value="Znf_MYND"/>
</dbReference>
<keyword evidence="3" id="KW-0862">Zinc</keyword>
<dbReference type="Gene3D" id="6.10.140.2220">
    <property type="match status" value="1"/>
</dbReference>
<protein>
    <submittedName>
        <fullName evidence="7">SET domain-containing protein</fullName>
    </submittedName>
</protein>
<feature type="domain" description="MYND-type" evidence="6">
    <location>
        <begin position="14"/>
        <end position="56"/>
    </location>
</feature>
<evidence type="ECO:0000256" key="1">
    <source>
        <dbReference type="ARBA" id="ARBA00022723"/>
    </source>
</evidence>
<evidence type="ECO:0000256" key="2">
    <source>
        <dbReference type="ARBA" id="ARBA00022771"/>
    </source>
</evidence>
<evidence type="ECO:0000259" key="5">
    <source>
        <dbReference type="PROSITE" id="PS50280"/>
    </source>
</evidence>
<reference evidence="7 8" key="1">
    <citation type="submission" date="2016-07" db="EMBL/GenBank/DDBJ databases">
        <title>Draft genome of the white-rot fungus Obba rivulosa 3A-2.</title>
        <authorList>
            <consortium name="DOE Joint Genome Institute"/>
            <person name="Miettinen O."/>
            <person name="Riley R."/>
            <person name="Acob R."/>
            <person name="Barry K."/>
            <person name="Cullen D."/>
            <person name="De Vries R."/>
            <person name="Hainaut M."/>
            <person name="Hatakka A."/>
            <person name="Henrissat B."/>
            <person name="Hilden K."/>
            <person name="Kuo R."/>
            <person name="Labutti K."/>
            <person name="Lipzen A."/>
            <person name="Makela M.R."/>
            <person name="Sandor L."/>
            <person name="Spatafora J.W."/>
            <person name="Grigoriev I.V."/>
            <person name="Hibbett D.S."/>
        </authorList>
    </citation>
    <scope>NUCLEOTIDE SEQUENCE [LARGE SCALE GENOMIC DNA]</scope>
    <source>
        <strain evidence="7 8">3A-2</strain>
    </source>
</reference>
<dbReference type="InterPro" id="IPR001214">
    <property type="entry name" value="SET_dom"/>
</dbReference>
<dbReference type="PANTHER" id="PTHR47332:SF4">
    <property type="entry name" value="SET DOMAIN-CONTAINING PROTEIN 5"/>
    <property type="match status" value="1"/>
</dbReference>
<evidence type="ECO:0000313" key="7">
    <source>
        <dbReference type="EMBL" id="OCH90024.1"/>
    </source>
</evidence>
<dbReference type="CDD" id="cd20071">
    <property type="entry name" value="SET_SMYD"/>
    <property type="match status" value="1"/>
</dbReference>
<name>A0A8E2DLM3_9APHY</name>
<dbReference type="InterPro" id="IPR046341">
    <property type="entry name" value="SET_dom_sf"/>
</dbReference>
<proteinExistence type="predicted"/>
<evidence type="ECO:0000256" key="3">
    <source>
        <dbReference type="ARBA" id="ARBA00022833"/>
    </source>
</evidence>
<keyword evidence="2 4" id="KW-0863">Zinc-finger</keyword>
<accession>A0A8E2DLM3</accession>
<dbReference type="InterPro" id="IPR053185">
    <property type="entry name" value="SET_domain_protein"/>
</dbReference>
<evidence type="ECO:0000256" key="4">
    <source>
        <dbReference type="PROSITE-ProRule" id="PRU00134"/>
    </source>
</evidence>